<feature type="domain" description="DNA methylase N-4/N-6" evidence="5">
    <location>
        <begin position="31"/>
        <end position="251"/>
    </location>
</feature>
<dbReference type="Pfam" id="PF01555">
    <property type="entry name" value="N6_N4_Mtase"/>
    <property type="match status" value="1"/>
</dbReference>
<dbReference type="GO" id="GO:0032259">
    <property type="term" value="P:methylation"/>
    <property type="evidence" value="ECO:0007669"/>
    <property type="project" value="UniProtKB-KW"/>
</dbReference>
<dbReference type="GO" id="GO:0008170">
    <property type="term" value="F:N-methyltransferase activity"/>
    <property type="evidence" value="ECO:0007669"/>
    <property type="project" value="InterPro"/>
</dbReference>
<dbReference type="PANTHER" id="PTHR13370">
    <property type="entry name" value="RNA METHYLASE-RELATED"/>
    <property type="match status" value="1"/>
</dbReference>
<dbReference type="SUPFAM" id="SSF53335">
    <property type="entry name" value="S-adenosyl-L-methionine-dependent methyltransferases"/>
    <property type="match status" value="1"/>
</dbReference>
<evidence type="ECO:0000256" key="2">
    <source>
        <dbReference type="ARBA" id="ARBA00022603"/>
    </source>
</evidence>
<evidence type="ECO:0000256" key="3">
    <source>
        <dbReference type="ARBA" id="ARBA00022679"/>
    </source>
</evidence>
<reference evidence="6 7" key="1">
    <citation type="submission" date="2019-06" db="EMBL/GenBank/DDBJ databases">
        <title>Mycoplasma falconis type strain whole genome sequence.</title>
        <authorList>
            <person name="Spergser J."/>
        </authorList>
    </citation>
    <scope>NUCLEOTIDE SEQUENCE [LARGE SCALE GENOMIC DNA]</scope>
    <source>
        <strain evidence="6 7">ATCC 51372</strain>
    </source>
</reference>
<keyword evidence="7" id="KW-1185">Reference proteome</keyword>
<proteinExistence type="inferred from homology"/>
<dbReference type="PRINTS" id="PR00508">
    <property type="entry name" value="S21N4MTFRASE"/>
</dbReference>
<evidence type="ECO:0000313" key="6">
    <source>
        <dbReference type="EMBL" id="TPE57579.1"/>
    </source>
</evidence>
<gene>
    <name evidence="6" type="ORF">FJO69_01450</name>
</gene>
<dbReference type="PROSITE" id="PS00092">
    <property type="entry name" value="N6_MTASE"/>
    <property type="match status" value="1"/>
</dbReference>
<dbReference type="OrthoDB" id="9800801at2"/>
<comment type="caution">
    <text evidence="6">The sequence shown here is derived from an EMBL/GenBank/DDBJ whole genome shotgun (WGS) entry which is preliminary data.</text>
</comment>
<dbReference type="EMBL" id="VFSS01000003">
    <property type="protein sequence ID" value="TPE57579.1"/>
    <property type="molecule type" value="Genomic_DNA"/>
</dbReference>
<evidence type="ECO:0000313" key="7">
    <source>
        <dbReference type="Proteomes" id="UP000319776"/>
    </source>
</evidence>
<protein>
    <recommendedName>
        <fullName evidence="4">Methyltransferase</fullName>
        <ecNumber evidence="4">2.1.1.-</ecNumber>
    </recommendedName>
</protein>
<keyword evidence="3 6" id="KW-0808">Transferase</keyword>
<sequence>MVNNLNIENIKNTVIQGDSIEVLKQIPDNSIDFIFADPPYFMQTNGELFRFNGQVYDGVKDEWDKFNNYKEYDLFSLSWLKECKRILKNTGSIVVIGSFQNIYRLGYIMQDLGFWILNDLIWSKTNPVPNFGGTRFCNSHETMLWCSKSSKSKPTFNYKTMKYLNNDKQEKSVWNIALCNGKERLKNKEGKKLHSTQKPEKLLEKIILAATKPNDIVLDPFFGTGTTGAAAKKLGRNYIGIEKEQEYISAADMRIKNIQPELNDINLLRLEVKPPRVSLEKLVENNYLKEGQELYSPDKKAICKILFNGKVWDGLEELSIHKMSAKVLNKINHNGWEYFYVYYKNTFIPLNNLRYIYQEEHNE</sequence>
<accession>A0A501XAX8</accession>
<dbReference type="GO" id="GO:0003677">
    <property type="term" value="F:DNA binding"/>
    <property type="evidence" value="ECO:0007669"/>
    <property type="project" value="InterPro"/>
</dbReference>
<evidence type="ECO:0000256" key="4">
    <source>
        <dbReference type="RuleBase" id="RU362026"/>
    </source>
</evidence>
<dbReference type="Gene3D" id="3.40.50.150">
    <property type="entry name" value="Vaccinia Virus protein VP39"/>
    <property type="match status" value="1"/>
</dbReference>
<dbReference type="GO" id="GO:0005737">
    <property type="term" value="C:cytoplasm"/>
    <property type="evidence" value="ECO:0007669"/>
    <property type="project" value="TreeGrafter"/>
</dbReference>
<dbReference type="EC" id="2.1.1.-" evidence="4"/>
<dbReference type="RefSeq" id="WP_140781231.1">
    <property type="nucleotide sequence ID" value="NZ_VFSS01000003.1"/>
</dbReference>
<dbReference type="InterPro" id="IPR002941">
    <property type="entry name" value="DNA_methylase_N4/N6"/>
</dbReference>
<dbReference type="InterPro" id="IPR029063">
    <property type="entry name" value="SAM-dependent_MTases_sf"/>
</dbReference>
<comment type="similarity">
    <text evidence="1 4">Belongs to the N(4)/N(6)-methyltransferase family.</text>
</comment>
<evidence type="ECO:0000256" key="1">
    <source>
        <dbReference type="ARBA" id="ARBA00006594"/>
    </source>
</evidence>
<dbReference type="Proteomes" id="UP000319776">
    <property type="component" value="Unassembled WGS sequence"/>
</dbReference>
<dbReference type="AlphaFoldDB" id="A0A501XAX8"/>
<evidence type="ECO:0000259" key="5">
    <source>
        <dbReference type="Pfam" id="PF01555"/>
    </source>
</evidence>
<dbReference type="PANTHER" id="PTHR13370:SF3">
    <property type="entry name" value="TRNA (GUANINE(10)-N2)-METHYLTRANSFERASE HOMOLOG"/>
    <property type="match status" value="1"/>
</dbReference>
<dbReference type="InterPro" id="IPR002052">
    <property type="entry name" value="DNA_methylase_N6_adenine_CS"/>
</dbReference>
<dbReference type="GO" id="GO:0009007">
    <property type="term" value="F:site-specific DNA-methyltransferase (adenine-specific) activity"/>
    <property type="evidence" value="ECO:0007669"/>
    <property type="project" value="TreeGrafter"/>
</dbReference>
<organism evidence="6 7">
    <name type="scientific">[Mycoplasma] falconis</name>
    <dbReference type="NCBI Taxonomy" id="92403"/>
    <lineage>
        <taxon>Bacteria</taxon>
        <taxon>Bacillati</taxon>
        <taxon>Mycoplasmatota</taxon>
        <taxon>Mycoplasmoidales</taxon>
        <taxon>Metamycoplasmataceae</taxon>
        <taxon>Metamycoplasma</taxon>
    </lineage>
</organism>
<name>A0A501XAX8_9BACT</name>
<dbReference type="InterPro" id="IPR001091">
    <property type="entry name" value="RM_Methyltransferase"/>
</dbReference>
<keyword evidence="2 6" id="KW-0489">Methyltransferase</keyword>